<name>A0A3D9KHW5_9BACL</name>
<feature type="domain" description="Glycosyl hydrolase family 31 C-terminal" evidence="6">
    <location>
        <begin position="428"/>
        <end position="506"/>
    </location>
</feature>
<dbReference type="InterPro" id="IPR050985">
    <property type="entry name" value="Alpha-glycosidase_related"/>
</dbReference>
<feature type="domain" description="Glycoside hydrolase family 31 TIM barrel" evidence="5">
    <location>
        <begin position="126"/>
        <end position="411"/>
    </location>
</feature>
<organism evidence="7 8">
    <name type="scientific">Cohnella phaseoli</name>
    <dbReference type="NCBI Taxonomy" id="456490"/>
    <lineage>
        <taxon>Bacteria</taxon>
        <taxon>Bacillati</taxon>
        <taxon>Bacillota</taxon>
        <taxon>Bacilli</taxon>
        <taxon>Bacillales</taxon>
        <taxon>Paenibacillaceae</taxon>
        <taxon>Cohnella</taxon>
    </lineage>
</organism>
<evidence type="ECO:0000256" key="1">
    <source>
        <dbReference type="ARBA" id="ARBA00007806"/>
    </source>
</evidence>
<dbReference type="EMBL" id="QRDZ01000004">
    <property type="protein sequence ID" value="RED85476.1"/>
    <property type="molecule type" value="Genomic_DNA"/>
</dbReference>
<evidence type="ECO:0000259" key="5">
    <source>
        <dbReference type="Pfam" id="PF01055"/>
    </source>
</evidence>
<dbReference type="PANTHER" id="PTHR43053:SF4">
    <property type="entry name" value="MYOGENESIS-REGULATING GLYCOSIDASE"/>
    <property type="match status" value="1"/>
</dbReference>
<dbReference type="CDD" id="cd06592">
    <property type="entry name" value="GH31_NET37"/>
    <property type="match status" value="1"/>
</dbReference>
<dbReference type="Gene3D" id="2.60.40.1180">
    <property type="entry name" value="Golgi alpha-mannosidase II"/>
    <property type="match status" value="1"/>
</dbReference>
<dbReference type="SUPFAM" id="SSF51445">
    <property type="entry name" value="(Trans)glycosidases"/>
    <property type="match status" value="1"/>
</dbReference>
<dbReference type="InterPro" id="IPR048395">
    <property type="entry name" value="Glyco_hydro_31_C"/>
</dbReference>
<accession>A0A3D9KHW5</accession>
<dbReference type="InterPro" id="IPR017853">
    <property type="entry name" value="GH"/>
</dbReference>
<dbReference type="SUPFAM" id="SSF51011">
    <property type="entry name" value="Glycosyl hydrolase domain"/>
    <property type="match status" value="1"/>
</dbReference>
<keyword evidence="3 4" id="KW-0326">Glycosidase</keyword>
<dbReference type="RefSeq" id="WP_116059897.1">
    <property type="nucleotide sequence ID" value="NZ_QRDZ01000004.1"/>
</dbReference>
<dbReference type="AlphaFoldDB" id="A0A3D9KHW5"/>
<evidence type="ECO:0000256" key="4">
    <source>
        <dbReference type="RuleBase" id="RU361185"/>
    </source>
</evidence>
<keyword evidence="8" id="KW-1185">Reference proteome</keyword>
<dbReference type="GO" id="GO:0004553">
    <property type="term" value="F:hydrolase activity, hydrolyzing O-glycosyl compounds"/>
    <property type="evidence" value="ECO:0007669"/>
    <property type="project" value="InterPro"/>
</dbReference>
<dbReference type="PANTHER" id="PTHR43053">
    <property type="entry name" value="GLYCOSIDASE FAMILY 31"/>
    <property type="match status" value="1"/>
</dbReference>
<comment type="similarity">
    <text evidence="1 4">Belongs to the glycosyl hydrolase 31 family.</text>
</comment>
<reference evidence="7 8" key="1">
    <citation type="submission" date="2018-07" db="EMBL/GenBank/DDBJ databases">
        <title>Genomic Encyclopedia of Type Strains, Phase III (KMG-III): the genomes of soil and plant-associated and newly described type strains.</title>
        <authorList>
            <person name="Whitman W."/>
        </authorList>
    </citation>
    <scope>NUCLEOTIDE SEQUENCE [LARGE SCALE GENOMIC DNA]</scope>
    <source>
        <strain evidence="7 8">CECT 7287</strain>
    </source>
</reference>
<evidence type="ECO:0000256" key="3">
    <source>
        <dbReference type="ARBA" id="ARBA00023295"/>
    </source>
</evidence>
<dbReference type="OrthoDB" id="176168at2"/>
<dbReference type="Pfam" id="PF01055">
    <property type="entry name" value="Glyco_hydro_31_2nd"/>
    <property type="match status" value="1"/>
</dbReference>
<sequence>MDVKETVIELLEQEGWWGGAVNDGMRMPFGSLPIDRDLAAGLEMNQGVPLLISNRGRYVWSEEPFRFAFEEGRLSVRGKAAIRFGRQGNTLREAFQFASHAFFPPDGLIPDPLLFRAPQYNLWIEMKYEPSQDKVVAYAQQLLDNGFPPGAIMIDDNWHDSYGSFEFHPGRFPDPALMVETLHKKGFQVMLWVSPFITPDTVTFRMLRDRGYLLKDRTGEIAVREWWSGYSALLDCTNEEAAAWLRGRLNELRDRYGIDGFKFDGGDPDFYEDSDLSANPANKNRHCEAWGELGLSYSLNEYRACWKLAGRAIVQRLKDKYHQWEQEGLAALIPCALAQGLAGYAYICPDMIGGGDIQSFIHPDFTFDEELFVRYAQCSALFPMMQFSAAPWRLLNEENLSYCAEAARLHVRMGDRILALAEKASVTGEPIMRAMEYAFPGPGYEGIQDQFMLGDDILVAPVLKKGLLAREVVVPEGCWKGDDGVVVTGPCVLETATPLSRLPWYERAAPDSTNGASFAR</sequence>
<keyword evidence="2 4" id="KW-0378">Hydrolase</keyword>
<dbReference type="InterPro" id="IPR013780">
    <property type="entry name" value="Glyco_hydro_b"/>
</dbReference>
<dbReference type="Proteomes" id="UP000256977">
    <property type="component" value="Unassembled WGS sequence"/>
</dbReference>
<dbReference type="InterPro" id="IPR000322">
    <property type="entry name" value="Glyco_hydro_31_TIM"/>
</dbReference>
<proteinExistence type="inferred from homology"/>
<protein>
    <submittedName>
        <fullName evidence="7">Glycosyl hydrolase family 31</fullName>
    </submittedName>
</protein>
<evidence type="ECO:0000256" key="2">
    <source>
        <dbReference type="ARBA" id="ARBA00022801"/>
    </source>
</evidence>
<dbReference type="GO" id="GO:0005975">
    <property type="term" value="P:carbohydrate metabolic process"/>
    <property type="evidence" value="ECO:0007669"/>
    <property type="project" value="InterPro"/>
</dbReference>
<dbReference type="Pfam" id="PF21365">
    <property type="entry name" value="Glyco_hydro_31_3rd"/>
    <property type="match status" value="1"/>
</dbReference>
<gene>
    <name evidence="7" type="ORF">DFP98_104181</name>
</gene>
<evidence type="ECO:0000313" key="8">
    <source>
        <dbReference type="Proteomes" id="UP000256977"/>
    </source>
</evidence>
<comment type="caution">
    <text evidence="7">The sequence shown here is derived from an EMBL/GenBank/DDBJ whole genome shotgun (WGS) entry which is preliminary data.</text>
</comment>
<dbReference type="Gene3D" id="3.20.20.80">
    <property type="entry name" value="Glycosidases"/>
    <property type="match status" value="1"/>
</dbReference>
<evidence type="ECO:0000259" key="6">
    <source>
        <dbReference type="Pfam" id="PF21365"/>
    </source>
</evidence>
<evidence type="ECO:0000313" key="7">
    <source>
        <dbReference type="EMBL" id="RED85476.1"/>
    </source>
</evidence>